<accession>A0A0L0V6W6</accession>
<gene>
    <name evidence="1" type="ORF">PSTG_11727</name>
</gene>
<sequence length="63" mass="7048">MKLSGSIIPLPELLKIFYHQISNIPTASQVLFAIKALGSFWLRSMPRTMQLVGVFGSTLTNHF</sequence>
<dbReference type="EMBL" id="AJIL01000106">
    <property type="protein sequence ID" value="KNE94936.1"/>
    <property type="molecule type" value="Genomic_DNA"/>
</dbReference>
<keyword evidence="2" id="KW-1185">Reference proteome</keyword>
<proteinExistence type="predicted"/>
<evidence type="ECO:0000313" key="2">
    <source>
        <dbReference type="Proteomes" id="UP000054564"/>
    </source>
</evidence>
<dbReference type="AlphaFoldDB" id="A0A0L0V6W6"/>
<protein>
    <submittedName>
        <fullName evidence="1">Uncharacterized protein</fullName>
    </submittedName>
</protein>
<name>A0A0L0V6W6_9BASI</name>
<reference evidence="2" key="1">
    <citation type="submission" date="2014-03" db="EMBL/GenBank/DDBJ databases">
        <title>The Genome Sequence of Puccinia striiformis f. sp. tritici PST-78.</title>
        <authorList>
            <consortium name="The Broad Institute Genome Sequencing Platform"/>
            <person name="Cuomo C."/>
            <person name="Hulbert S."/>
            <person name="Chen X."/>
            <person name="Walker B."/>
            <person name="Young S.K."/>
            <person name="Zeng Q."/>
            <person name="Gargeya S."/>
            <person name="Fitzgerald M."/>
            <person name="Haas B."/>
            <person name="Abouelleil A."/>
            <person name="Alvarado L."/>
            <person name="Arachchi H.M."/>
            <person name="Berlin A.M."/>
            <person name="Chapman S.B."/>
            <person name="Goldberg J."/>
            <person name="Griggs A."/>
            <person name="Gujja S."/>
            <person name="Hansen M."/>
            <person name="Howarth C."/>
            <person name="Imamovic A."/>
            <person name="Larimer J."/>
            <person name="McCowan C."/>
            <person name="Montmayeur A."/>
            <person name="Murphy C."/>
            <person name="Neiman D."/>
            <person name="Pearson M."/>
            <person name="Priest M."/>
            <person name="Roberts A."/>
            <person name="Saif S."/>
            <person name="Shea T."/>
            <person name="Sisk P."/>
            <person name="Sykes S."/>
            <person name="Wortman J."/>
            <person name="Nusbaum C."/>
            <person name="Birren B."/>
        </authorList>
    </citation>
    <scope>NUCLEOTIDE SEQUENCE [LARGE SCALE GENOMIC DNA]</scope>
    <source>
        <strain evidence="2">race PST-78</strain>
    </source>
</reference>
<evidence type="ECO:0000313" key="1">
    <source>
        <dbReference type="EMBL" id="KNE94936.1"/>
    </source>
</evidence>
<organism evidence="1 2">
    <name type="scientific">Puccinia striiformis f. sp. tritici PST-78</name>
    <dbReference type="NCBI Taxonomy" id="1165861"/>
    <lineage>
        <taxon>Eukaryota</taxon>
        <taxon>Fungi</taxon>
        <taxon>Dikarya</taxon>
        <taxon>Basidiomycota</taxon>
        <taxon>Pucciniomycotina</taxon>
        <taxon>Pucciniomycetes</taxon>
        <taxon>Pucciniales</taxon>
        <taxon>Pucciniaceae</taxon>
        <taxon>Puccinia</taxon>
    </lineage>
</organism>
<comment type="caution">
    <text evidence="1">The sequence shown here is derived from an EMBL/GenBank/DDBJ whole genome shotgun (WGS) entry which is preliminary data.</text>
</comment>
<dbReference type="Proteomes" id="UP000054564">
    <property type="component" value="Unassembled WGS sequence"/>
</dbReference>